<organism evidence="3">
    <name type="scientific">Anisakis simplex</name>
    <name type="common">Herring worm</name>
    <dbReference type="NCBI Taxonomy" id="6269"/>
    <lineage>
        <taxon>Eukaryota</taxon>
        <taxon>Metazoa</taxon>
        <taxon>Ecdysozoa</taxon>
        <taxon>Nematoda</taxon>
        <taxon>Chromadorea</taxon>
        <taxon>Rhabditida</taxon>
        <taxon>Spirurina</taxon>
        <taxon>Ascaridomorpha</taxon>
        <taxon>Ascaridoidea</taxon>
        <taxon>Anisakidae</taxon>
        <taxon>Anisakis</taxon>
        <taxon>Anisakis simplex complex</taxon>
    </lineage>
</organism>
<dbReference type="OrthoDB" id="5851974at2759"/>
<dbReference type="InterPro" id="IPR013780">
    <property type="entry name" value="Glyco_hydro_b"/>
</dbReference>
<reference evidence="1 2" key="2">
    <citation type="submission" date="2018-11" db="EMBL/GenBank/DDBJ databases">
        <authorList>
            <consortium name="Pathogen Informatics"/>
        </authorList>
    </citation>
    <scope>NUCLEOTIDE SEQUENCE [LARGE SCALE GENOMIC DNA]</scope>
</reference>
<reference evidence="3" key="1">
    <citation type="submission" date="2017-02" db="UniProtKB">
        <authorList>
            <consortium name="WormBaseParasite"/>
        </authorList>
    </citation>
    <scope>IDENTIFICATION</scope>
</reference>
<protein>
    <submittedName>
        <fullName evidence="3">FliMN_C domain-containing protein</fullName>
    </submittedName>
</protein>
<dbReference type="EMBL" id="UYRR01028406">
    <property type="protein sequence ID" value="VDK38935.1"/>
    <property type="molecule type" value="Genomic_DNA"/>
</dbReference>
<proteinExistence type="predicted"/>
<keyword evidence="2" id="KW-1185">Reference proteome</keyword>
<dbReference type="WBParaSite" id="ASIM_0000964401-mRNA-1">
    <property type="protein sequence ID" value="ASIM_0000964401-mRNA-1"/>
    <property type="gene ID" value="ASIM_0000964401"/>
</dbReference>
<dbReference type="Gene3D" id="2.60.40.1180">
    <property type="entry name" value="Golgi alpha-mannosidase II"/>
    <property type="match status" value="1"/>
</dbReference>
<name>A0A0M3JPP5_ANISI</name>
<dbReference type="AlphaFoldDB" id="A0A0M3JPP5"/>
<gene>
    <name evidence="1" type="ORF">ASIM_LOCUS9377</name>
</gene>
<evidence type="ECO:0000313" key="3">
    <source>
        <dbReference type="WBParaSite" id="ASIM_0000964401-mRNA-1"/>
    </source>
</evidence>
<evidence type="ECO:0000313" key="1">
    <source>
        <dbReference type="EMBL" id="VDK38935.1"/>
    </source>
</evidence>
<accession>A0A0M3JPP5</accession>
<evidence type="ECO:0000313" key="2">
    <source>
        <dbReference type="Proteomes" id="UP000267096"/>
    </source>
</evidence>
<sequence length="66" mass="7450">MPTLDTIEIFGYPFESDFKSMILNGVPLGDSVKVNYDSAKQLLRIEGKNLINLSNNEQIVLMWSNS</sequence>
<dbReference type="Proteomes" id="UP000267096">
    <property type="component" value="Unassembled WGS sequence"/>
</dbReference>